<dbReference type="InterPro" id="IPR035965">
    <property type="entry name" value="PAS-like_dom_sf"/>
</dbReference>
<dbReference type="Gene3D" id="3.30.450.20">
    <property type="entry name" value="PAS domain"/>
    <property type="match status" value="2"/>
</dbReference>
<evidence type="ECO:0000256" key="5">
    <source>
        <dbReference type="ARBA" id="ARBA00022741"/>
    </source>
</evidence>
<evidence type="ECO:0000256" key="1">
    <source>
        <dbReference type="ARBA" id="ARBA00000085"/>
    </source>
</evidence>
<dbReference type="SMART" id="SM00091">
    <property type="entry name" value="PAS"/>
    <property type="match status" value="1"/>
</dbReference>
<gene>
    <name evidence="13" type="ORF">DBT_0043</name>
</gene>
<dbReference type="SMART" id="SM00388">
    <property type="entry name" value="HisKA"/>
    <property type="match status" value="1"/>
</dbReference>
<dbReference type="InterPro" id="IPR005467">
    <property type="entry name" value="His_kinase_dom"/>
</dbReference>
<sequence length="606" mass="68036">MVCDLEKRILFANKALRDARGLDVEGQKCFEVLYGRDRQCPWCHMDRAFAGETNQVEAYNELEKKWYSIKTSPIDLGEGQIGCLCILTDITSQKEVEETVEKCAKFLESIVQHAPMIILGIEDGKIQLFNEQCEKVSGYKRDEVLGKDFIELFIPEEEQARIQDHCKIVKEGNFAPGVEFSLKTKEGRLRQIIWNCIQVEGLQGKTLVLCMGIDVTDMRRLEQQLFQAQKMEAVGRMVGGLAHDINNFLTAVRSGAELALIDLSDQENTRKNLKRILAAVERTGALTKQLLTFSRNEMVRLEPVNLNKVVLGLEDMLKKLLGEDVYLKTFLNPDIGLIYADKGQVEQILVNLAINARDAMPNGGVLQIETGKTIIENETVSAKLGIEPGEYVIMIVSDTGEGIDPRIIPYVFDSFFTTKPKGKGTGLGLSMVYSIVKQSGGHIRLYSDQGKGTTFKIYWPTIPMDEGISDVNDLKNDKEVACSRGETVLVVEDDSFVLDTVSGLLERLGYKVLRARNAQEATEIANMHVGDIDLLFTDIVLPGTNGKDLYENIRKNIPDIKVLFTSGYTENVISRHGVLEKRVNFIHKPFDFRSLAKKIREVLDET</sequence>
<feature type="domain" description="Response regulatory" evidence="11">
    <location>
        <begin position="487"/>
        <end position="603"/>
    </location>
</feature>
<dbReference type="EC" id="2.7.13.3" evidence="2"/>
<dbReference type="InterPro" id="IPR003594">
    <property type="entry name" value="HATPase_dom"/>
</dbReference>
<dbReference type="InterPro" id="IPR013767">
    <property type="entry name" value="PAS_fold"/>
</dbReference>
<dbReference type="SUPFAM" id="SSF55874">
    <property type="entry name" value="ATPase domain of HSP90 chaperone/DNA topoisomerase II/histidine kinase"/>
    <property type="match status" value="1"/>
</dbReference>
<dbReference type="NCBIfam" id="TIGR00229">
    <property type="entry name" value="sensory_box"/>
    <property type="match status" value="1"/>
</dbReference>
<reference evidence="13 14" key="1">
    <citation type="submission" date="2016-06" db="EMBL/GenBank/DDBJ databases">
        <title>Respiratory ammonification of nitrate coupled to the oxidation of elemental sulfur in deep-sea autotrophic thermophilic bacteria.</title>
        <authorList>
            <person name="Slobodkina G.B."/>
            <person name="Mardanov A.V."/>
            <person name="Ravin N.V."/>
            <person name="Frolova A.A."/>
            <person name="Viryasiv M.B."/>
            <person name="Chernyh N.A."/>
            <person name="Bonch-Osmolovskaya E.A."/>
            <person name="Slobodkin A.I."/>
        </authorList>
    </citation>
    <scope>NUCLEOTIDE SEQUENCE [LARGE SCALE GENOMIC DNA]</scope>
    <source>
        <strain evidence="13 14">S69</strain>
    </source>
</reference>
<dbReference type="InterPro" id="IPR011006">
    <property type="entry name" value="CheY-like_superfamily"/>
</dbReference>
<evidence type="ECO:0000256" key="6">
    <source>
        <dbReference type="ARBA" id="ARBA00022777"/>
    </source>
</evidence>
<dbReference type="Pfam" id="PF00989">
    <property type="entry name" value="PAS"/>
    <property type="match status" value="1"/>
</dbReference>
<evidence type="ECO:0000256" key="4">
    <source>
        <dbReference type="ARBA" id="ARBA00022679"/>
    </source>
</evidence>
<feature type="domain" description="Histidine kinase" evidence="10">
    <location>
        <begin position="240"/>
        <end position="463"/>
    </location>
</feature>
<dbReference type="PANTHER" id="PTHR43065:SF42">
    <property type="entry name" value="TWO-COMPONENT SENSOR PPRA"/>
    <property type="match status" value="1"/>
</dbReference>
<dbReference type="PANTHER" id="PTHR43065">
    <property type="entry name" value="SENSOR HISTIDINE KINASE"/>
    <property type="match status" value="1"/>
</dbReference>
<dbReference type="Proteomes" id="UP000093080">
    <property type="component" value="Unassembled WGS sequence"/>
</dbReference>
<name>A0A1B9F8H9_9BACT</name>
<dbReference type="SUPFAM" id="SSF47384">
    <property type="entry name" value="Homodimeric domain of signal transducing histidine kinase"/>
    <property type="match status" value="1"/>
</dbReference>
<dbReference type="PROSITE" id="PS50112">
    <property type="entry name" value="PAS"/>
    <property type="match status" value="1"/>
</dbReference>
<evidence type="ECO:0000256" key="8">
    <source>
        <dbReference type="ARBA" id="ARBA00023012"/>
    </source>
</evidence>
<keyword evidence="8" id="KW-0902">Two-component regulatory system</keyword>
<keyword evidence="3 9" id="KW-0597">Phosphoprotein</keyword>
<dbReference type="InterPro" id="IPR013656">
    <property type="entry name" value="PAS_4"/>
</dbReference>
<dbReference type="SMART" id="SM00387">
    <property type="entry name" value="HATPase_c"/>
    <property type="match status" value="1"/>
</dbReference>
<dbReference type="InterPro" id="IPR001789">
    <property type="entry name" value="Sig_transdc_resp-reg_receiver"/>
</dbReference>
<dbReference type="InterPro" id="IPR003661">
    <property type="entry name" value="HisK_dim/P_dom"/>
</dbReference>
<evidence type="ECO:0000313" key="14">
    <source>
        <dbReference type="Proteomes" id="UP000093080"/>
    </source>
</evidence>
<dbReference type="Pfam" id="PF08448">
    <property type="entry name" value="PAS_4"/>
    <property type="match status" value="1"/>
</dbReference>
<feature type="domain" description="PAS" evidence="12">
    <location>
        <begin position="122"/>
        <end position="173"/>
    </location>
</feature>
<evidence type="ECO:0000256" key="2">
    <source>
        <dbReference type="ARBA" id="ARBA00012438"/>
    </source>
</evidence>
<dbReference type="InterPro" id="IPR036890">
    <property type="entry name" value="HATPase_C_sf"/>
</dbReference>
<dbReference type="GO" id="GO:0000155">
    <property type="term" value="F:phosphorelay sensor kinase activity"/>
    <property type="evidence" value="ECO:0007669"/>
    <property type="project" value="InterPro"/>
</dbReference>
<evidence type="ECO:0000256" key="9">
    <source>
        <dbReference type="PROSITE-ProRule" id="PRU00169"/>
    </source>
</evidence>
<dbReference type="Pfam" id="PF02518">
    <property type="entry name" value="HATPase_c"/>
    <property type="match status" value="1"/>
</dbReference>
<comment type="caution">
    <text evidence="13">The sequence shown here is derived from an EMBL/GenBank/DDBJ whole genome shotgun (WGS) entry which is preliminary data.</text>
</comment>
<evidence type="ECO:0000259" key="11">
    <source>
        <dbReference type="PROSITE" id="PS50110"/>
    </source>
</evidence>
<dbReference type="Gene3D" id="3.30.565.10">
    <property type="entry name" value="Histidine kinase-like ATPase, C-terminal domain"/>
    <property type="match status" value="1"/>
</dbReference>
<organism evidence="13 14">
    <name type="scientific">Dissulfuribacter thermophilus</name>
    <dbReference type="NCBI Taxonomy" id="1156395"/>
    <lineage>
        <taxon>Bacteria</taxon>
        <taxon>Pseudomonadati</taxon>
        <taxon>Thermodesulfobacteriota</taxon>
        <taxon>Dissulfuribacteria</taxon>
        <taxon>Dissulfuribacterales</taxon>
        <taxon>Dissulfuribacteraceae</taxon>
        <taxon>Dissulfuribacter</taxon>
    </lineage>
</organism>
<dbReference type="Gene3D" id="3.40.50.2300">
    <property type="match status" value="1"/>
</dbReference>
<dbReference type="GO" id="GO:0005524">
    <property type="term" value="F:ATP binding"/>
    <property type="evidence" value="ECO:0007669"/>
    <property type="project" value="UniProtKB-KW"/>
</dbReference>
<dbReference type="STRING" id="1156395.DBT_0043"/>
<dbReference type="EMBL" id="MAGO01000001">
    <property type="protein sequence ID" value="OCC16226.1"/>
    <property type="molecule type" value="Genomic_DNA"/>
</dbReference>
<feature type="modified residue" description="4-aspartylphosphate" evidence="9">
    <location>
        <position position="538"/>
    </location>
</feature>
<dbReference type="InterPro" id="IPR036097">
    <property type="entry name" value="HisK_dim/P_sf"/>
</dbReference>
<dbReference type="AlphaFoldDB" id="A0A1B9F8H9"/>
<dbReference type="SMART" id="SM00448">
    <property type="entry name" value="REC"/>
    <property type="match status" value="1"/>
</dbReference>
<dbReference type="SUPFAM" id="SSF52172">
    <property type="entry name" value="CheY-like"/>
    <property type="match status" value="1"/>
</dbReference>
<keyword evidence="14" id="KW-1185">Reference proteome</keyword>
<evidence type="ECO:0000259" key="10">
    <source>
        <dbReference type="PROSITE" id="PS50109"/>
    </source>
</evidence>
<dbReference type="SUPFAM" id="SSF55785">
    <property type="entry name" value="PYP-like sensor domain (PAS domain)"/>
    <property type="match status" value="2"/>
</dbReference>
<evidence type="ECO:0000256" key="7">
    <source>
        <dbReference type="ARBA" id="ARBA00022840"/>
    </source>
</evidence>
<dbReference type="GO" id="GO:0006355">
    <property type="term" value="P:regulation of DNA-templated transcription"/>
    <property type="evidence" value="ECO:0007669"/>
    <property type="project" value="InterPro"/>
</dbReference>
<dbReference type="PROSITE" id="PS50110">
    <property type="entry name" value="RESPONSE_REGULATORY"/>
    <property type="match status" value="1"/>
</dbReference>
<keyword evidence="6 13" id="KW-0418">Kinase</keyword>
<keyword evidence="7" id="KW-0067">ATP-binding</keyword>
<dbReference type="InterPro" id="IPR000014">
    <property type="entry name" value="PAS"/>
</dbReference>
<dbReference type="Gene3D" id="1.10.287.130">
    <property type="match status" value="1"/>
</dbReference>
<dbReference type="Pfam" id="PF00072">
    <property type="entry name" value="Response_reg"/>
    <property type="match status" value="1"/>
</dbReference>
<dbReference type="CDD" id="cd00130">
    <property type="entry name" value="PAS"/>
    <property type="match status" value="1"/>
</dbReference>
<keyword evidence="5" id="KW-0547">Nucleotide-binding</keyword>
<keyword evidence="4" id="KW-0808">Transferase</keyword>
<evidence type="ECO:0000256" key="3">
    <source>
        <dbReference type="ARBA" id="ARBA00022553"/>
    </source>
</evidence>
<protein>
    <recommendedName>
        <fullName evidence="2">histidine kinase</fullName>
        <ecNumber evidence="2">2.7.13.3</ecNumber>
    </recommendedName>
</protein>
<dbReference type="CDD" id="cd00082">
    <property type="entry name" value="HisKA"/>
    <property type="match status" value="1"/>
</dbReference>
<evidence type="ECO:0000313" key="13">
    <source>
        <dbReference type="EMBL" id="OCC16226.1"/>
    </source>
</evidence>
<accession>A0A1B9F8H9</accession>
<proteinExistence type="predicted"/>
<dbReference type="PROSITE" id="PS50109">
    <property type="entry name" value="HIS_KIN"/>
    <property type="match status" value="1"/>
</dbReference>
<evidence type="ECO:0000259" key="12">
    <source>
        <dbReference type="PROSITE" id="PS50112"/>
    </source>
</evidence>
<dbReference type="PRINTS" id="PR00344">
    <property type="entry name" value="BCTRLSENSOR"/>
</dbReference>
<comment type="catalytic activity">
    <reaction evidence="1">
        <text>ATP + protein L-histidine = ADP + protein N-phospho-L-histidine.</text>
        <dbReference type="EC" id="2.7.13.3"/>
    </reaction>
</comment>
<dbReference type="Pfam" id="PF00512">
    <property type="entry name" value="HisKA"/>
    <property type="match status" value="1"/>
</dbReference>
<dbReference type="InterPro" id="IPR004358">
    <property type="entry name" value="Sig_transdc_His_kin-like_C"/>
</dbReference>